<dbReference type="Pfam" id="PF00860">
    <property type="entry name" value="Xan_ur_permease"/>
    <property type="match status" value="1"/>
</dbReference>
<comment type="similarity">
    <text evidence="2">Belongs to the nucleobase:cation symporter-2 (NCS2) (TC 2.A.40) family. Azg-like subfamily.</text>
</comment>
<feature type="transmembrane region" description="Helical" evidence="7">
    <location>
        <begin position="427"/>
        <end position="456"/>
    </location>
</feature>
<evidence type="ECO:0000256" key="3">
    <source>
        <dbReference type="ARBA" id="ARBA00022448"/>
    </source>
</evidence>
<keyword evidence="3" id="KW-0813">Transport</keyword>
<feature type="transmembrane region" description="Helical" evidence="7">
    <location>
        <begin position="223"/>
        <end position="241"/>
    </location>
</feature>
<dbReference type="PANTHER" id="PTHR43337">
    <property type="entry name" value="XANTHINE/URACIL PERMEASE C887.17-RELATED"/>
    <property type="match status" value="1"/>
</dbReference>
<comment type="subcellular location">
    <subcellularLocation>
        <location evidence="1">Endomembrane system</location>
        <topology evidence="1">Multi-pass membrane protein</topology>
    </subcellularLocation>
</comment>
<keyword evidence="4 7" id="KW-0812">Transmembrane</keyword>
<dbReference type="GO" id="GO:0005886">
    <property type="term" value="C:plasma membrane"/>
    <property type="evidence" value="ECO:0007669"/>
    <property type="project" value="TreeGrafter"/>
</dbReference>
<protein>
    <submittedName>
        <fullName evidence="8">NCS2 family permease</fullName>
    </submittedName>
</protein>
<accession>A0AAJ1BBZ5</accession>
<dbReference type="Proteomes" id="UP001200537">
    <property type="component" value="Unassembled WGS sequence"/>
</dbReference>
<gene>
    <name evidence="8" type="ORF">L0M99_02070</name>
</gene>
<dbReference type="EMBL" id="JAKNHJ010000003">
    <property type="protein sequence ID" value="MCG4617285.1"/>
    <property type="molecule type" value="Genomic_DNA"/>
</dbReference>
<keyword evidence="5 7" id="KW-1133">Transmembrane helix</keyword>
<dbReference type="RefSeq" id="WP_238127558.1">
    <property type="nucleotide sequence ID" value="NZ_JAGZVZ010000001.1"/>
</dbReference>
<feature type="transmembrane region" description="Helical" evidence="7">
    <location>
        <begin position="43"/>
        <end position="64"/>
    </location>
</feature>
<feature type="transmembrane region" description="Helical" evidence="7">
    <location>
        <begin position="158"/>
        <end position="176"/>
    </location>
</feature>
<organism evidence="8 9">
    <name type="scientific">Varibaculum cambriense</name>
    <dbReference type="NCBI Taxonomy" id="184870"/>
    <lineage>
        <taxon>Bacteria</taxon>
        <taxon>Bacillati</taxon>
        <taxon>Actinomycetota</taxon>
        <taxon>Actinomycetes</taxon>
        <taxon>Actinomycetales</taxon>
        <taxon>Actinomycetaceae</taxon>
        <taxon>Varibaculum</taxon>
    </lineage>
</organism>
<dbReference type="InterPro" id="IPR006043">
    <property type="entry name" value="NCS2"/>
</dbReference>
<evidence type="ECO:0000313" key="8">
    <source>
        <dbReference type="EMBL" id="MCG4617285.1"/>
    </source>
</evidence>
<feature type="transmembrane region" description="Helical" evidence="7">
    <location>
        <begin position="127"/>
        <end position="146"/>
    </location>
</feature>
<evidence type="ECO:0000256" key="2">
    <source>
        <dbReference type="ARBA" id="ARBA00005697"/>
    </source>
</evidence>
<evidence type="ECO:0000256" key="5">
    <source>
        <dbReference type="ARBA" id="ARBA00022989"/>
    </source>
</evidence>
<evidence type="ECO:0000256" key="4">
    <source>
        <dbReference type="ARBA" id="ARBA00022692"/>
    </source>
</evidence>
<dbReference type="InterPro" id="IPR045018">
    <property type="entry name" value="Azg-like"/>
</dbReference>
<evidence type="ECO:0000256" key="6">
    <source>
        <dbReference type="ARBA" id="ARBA00023136"/>
    </source>
</evidence>
<feature type="transmembrane region" description="Helical" evidence="7">
    <location>
        <begin position="196"/>
        <end position="216"/>
    </location>
</feature>
<sequence>MPLVADWKVILSSQDTAKKPDSSLDRFFKISERGSTVGREVRGGLVTFFAMAYILVVNAAILGVAAPKDISQSSIAAGTALVACVMTLLMGLVANFPLAVASGMGLNAVVAFTLANPEALGLSYQEAMGLIFWEGVAITILVLTGFREAVFKAVPAQLKTAISVGIGLFIAFVGLINAGIIRPGGTPVQLGVNGSLVGWPALVFCFGLIVIVVLYVRKVQGAILIGIVSATVLAFIVQAFTHLGSRAADEEAVSAWASNVPQLQGSPVSLPDLSTIGAIDFFGPFTNPHTTAVGVVLLIFSLMLADFFDTMGTMVAVGAGANLLDKDGNPPKTREILLIDSLSAMAGGLGGVSSNTSFVESTSGVGEGARTGLASVVTGLLFGVSMFIAPLVELVPAEAASTALVFVGFLMMVNVRDIEWTRADVAIPAFMTIMMMPFAYSITVGIGFGFITYVVVKMASGRISRIHPLMWVVSVLFVIYFSLGPIQSLLS</sequence>
<feature type="transmembrane region" description="Helical" evidence="7">
    <location>
        <begin position="291"/>
        <end position="324"/>
    </location>
</feature>
<evidence type="ECO:0000256" key="7">
    <source>
        <dbReference type="SAM" id="Phobius"/>
    </source>
</evidence>
<comment type="caution">
    <text evidence="8">The sequence shown here is derived from an EMBL/GenBank/DDBJ whole genome shotgun (WGS) entry which is preliminary data.</text>
</comment>
<evidence type="ECO:0000313" key="9">
    <source>
        <dbReference type="Proteomes" id="UP001200537"/>
    </source>
</evidence>
<dbReference type="AlphaFoldDB" id="A0AAJ1BBZ5"/>
<reference evidence="8" key="1">
    <citation type="submission" date="2022-01" db="EMBL/GenBank/DDBJ databases">
        <title>Collection of gut derived symbiotic bacterial strains cultured from healthy donors.</title>
        <authorList>
            <person name="Lin H."/>
            <person name="Kohout C."/>
            <person name="Waligurski E."/>
            <person name="Pamer E.G."/>
        </authorList>
    </citation>
    <scope>NUCLEOTIDE SEQUENCE</scope>
    <source>
        <strain evidence="8">DFI.7.46</strain>
    </source>
</reference>
<name>A0AAJ1BBZ5_9ACTO</name>
<keyword evidence="6 7" id="KW-0472">Membrane</keyword>
<feature type="transmembrane region" description="Helical" evidence="7">
    <location>
        <begin position="468"/>
        <end position="490"/>
    </location>
</feature>
<evidence type="ECO:0000256" key="1">
    <source>
        <dbReference type="ARBA" id="ARBA00004127"/>
    </source>
</evidence>
<dbReference type="GO" id="GO:0005345">
    <property type="term" value="F:purine nucleobase transmembrane transporter activity"/>
    <property type="evidence" value="ECO:0007669"/>
    <property type="project" value="TreeGrafter"/>
</dbReference>
<dbReference type="PANTHER" id="PTHR43337:SF1">
    <property type="entry name" value="XANTHINE_URACIL PERMEASE C887.17-RELATED"/>
    <property type="match status" value="1"/>
</dbReference>
<proteinExistence type="inferred from homology"/>
<dbReference type="GO" id="GO:0012505">
    <property type="term" value="C:endomembrane system"/>
    <property type="evidence" value="ECO:0007669"/>
    <property type="project" value="UniProtKB-SubCell"/>
</dbReference>
<feature type="transmembrane region" description="Helical" evidence="7">
    <location>
        <begin position="399"/>
        <end position="415"/>
    </location>
</feature>